<sequence length="414" mass="43840">MLLFLASTGAVVATTLVACSGNDAGPAPEKPVLSGRYVAAGAGSDISQMTFYGKNHYWLSKSPCANEIPCMERGTFALDDALTALSLSDESTGQTRVLPIKNIVQEGAVPSSETKTSALERTVRAESLIGPDGGGLVGDAGALLCDAGPLTACNEVSTAPRVASMEVGDGAKFQADPTSTTNVPSDNSCAPATPATTSHEFTIETKNFIAPVDNVGHFILGDNKALAELAVATNLAYKEDPKDGSKDSAKYRLWVSVTLSVTCTGTKASMKMNVNGRDVGKEGPLKGDETHFSSKSTDDGRFYYLMGGRPNVVAEPAFQLVRPRTNRSIWYSVSGRVTCSADGDATLTIGDGDVVNTSFPSFRLWTGKKTNGTVVYRDRRDFDRKQAVFTELWNLSDVPSDPSEFPSTSPGCTR</sequence>
<evidence type="ECO:0000256" key="1">
    <source>
        <dbReference type="SAM" id="MobiDB-lite"/>
    </source>
</evidence>
<protein>
    <recommendedName>
        <fullName evidence="4">Lipoprotein</fullName>
    </recommendedName>
</protein>
<dbReference type="EMBL" id="CP089983">
    <property type="protein sequence ID" value="WXB08514.1"/>
    <property type="molecule type" value="Genomic_DNA"/>
</dbReference>
<feature type="region of interest" description="Disordered" evidence="1">
    <location>
        <begin position="176"/>
        <end position="195"/>
    </location>
</feature>
<organism evidence="2 3">
    <name type="scientific">Pendulispora rubella</name>
    <dbReference type="NCBI Taxonomy" id="2741070"/>
    <lineage>
        <taxon>Bacteria</taxon>
        <taxon>Pseudomonadati</taxon>
        <taxon>Myxococcota</taxon>
        <taxon>Myxococcia</taxon>
        <taxon>Myxococcales</taxon>
        <taxon>Sorangiineae</taxon>
        <taxon>Pendulisporaceae</taxon>
        <taxon>Pendulispora</taxon>
    </lineage>
</organism>
<gene>
    <name evidence="2" type="ORF">LVJ94_14860</name>
</gene>
<proteinExistence type="predicted"/>
<reference evidence="2" key="1">
    <citation type="submission" date="2021-12" db="EMBL/GenBank/DDBJ databases">
        <title>Discovery of the Pendulisporaceae a myxobacterial family with distinct sporulation behavior and unique specialized metabolism.</title>
        <authorList>
            <person name="Garcia R."/>
            <person name="Popoff A."/>
            <person name="Bader C.D."/>
            <person name="Loehr J."/>
            <person name="Walesch S."/>
            <person name="Walt C."/>
            <person name="Boldt J."/>
            <person name="Bunk B."/>
            <person name="Haeckl F.J.F.P.J."/>
            <person name="Gunesch A.P."/>
            <person name="Birkelbach J."/>
            <person name="Nuebel U."/>
            <person name="Pietschmann T."/>
            <person name="Bach T."/>
            <person name="Mueller R."/>
        </authorList>
    </citation>
    <scope>NUCLEOTIDE SEQUENCE</scope>
    <source>
        <strain evidence="2">MSr11367</strain>
    </source>
</reference>
<dbReference type="Proteomes" id="UP001374803">
    <property type="component" value="Chromosome"/>
</dbReference>
<keyword evidence="3" id="KW-1185">Reference proteome</keyword>
<evidence type="ECO:0000313" key="2">
    <source>
        <dbReference type="EMBL" id="WXB08514.1"/>
    </source>
</evidence>
<accession>A0ABZ2LC82</accession>
<evidence type="ECO:0000313" key="3">
    <source>
        <dbReference type="Proteomes" id="UP001374803"/>
    </source>
</evidence>
<evidence type="ECO:0008006" key="4">
    <source>
        <dbReference type="Google" id="ProtNLM"/>
    </source>
</evidence>
<dbReference type="RefSeq" id="WP_394838184.1">
    <property type="nucleotide sequence ID" value="NZ_CP089929.1"/>
</dbReference>
<name>A0ABZ2LC82_9BACT</name>